<protein>
    <submittedName>
        <fullName evidence="10">Putative spermidine/putrescine transport system permease protein</fullName>
    </submittedName>
</protein>
<evidence type="ECO:0000256" key="2">
    <source>
        <dbReference type="ARBA" id="ARBA00022448"/>
    </source>
</evidence>
<keyword evidence="4" id="KW-0997">Cell inner membrane</keyword>
<keyword evidence="7 8" id="KW-0472">Membrane</keyword>
<evidence type="ECO:0000256" key="1">
    <source>
        <dbReference type="ARBA" id="ARBA00004429"/>
    </source>
</evidence>
<accession>A0A1G7BHR8</accession>
<dbReference type="STRING" id="282683.SAMN04488105_102187"/>
<evidence type="ECO:0000256" key="5">
    <source>
        <dbReference type="ARBA" id="ARBA00022692"/>
    </source>
</evidence>
<keyword evidence="2 8" id="KW-0813">Transport</keyword>
<evidence type="ECO:0000259" key="9">
    <source>
        <dbReference type="PROSITE" id="PS50928"/>
    </source>
</evidence>
<evidence type="ECO:0000256" key="3">
    <source>
        <dbReference type="ARBA" id="ARBA00022475"/>
    </source>
</evidence>
<dbReference type="Proteomes" id="UP000198994">
    <property type="component" value="Unassembled WGS sequence"/>
</dbReference>
<dbReference type="CDD" id="cd06261">
    <property type="entry name" value="TM_PBP2"/>
    <property type="match status" value="1"/>
</dbReference>
<feature type="transmembrane region" description="Helical" evidence="8">
    <location>
        <begin position="130"/>
        <end position="156"/>
    </location>
</feature>
<feature type="transmembrane region" description="Helical" evidence="8">
    <location>
        <begin position="68"/>
        <end position="88"/>
    </location>
</feature>
<keyword evidence="6 8" id="KW-1133">Transmembrane helix</keyword>
<dbReference type="AlphaFoldDB" id="A0A1G7BHR8"/>
<dbReference type="EMBL" id="FNAV01000002">
    <property type="protein sequence ID" value="SDE26604.1"/>
    <property type="molecule type" value="Genomic_DNA"/>
</dbReference>
<name>A0A1G7BHR8_9RHOB</name>
<evidence type="ECO:0000256" key="6">
    <source>
        <dbReference type="ARBA" id="ARBA00022989"/>
    </source>
</evidence>
<evidence type="ECO:0000256" key="4">
    <source>
        <dbReference type="ARBA" id="ARBA00022519"/>
    </source>
</evidence>
<feature type="transmembrane region" description="Helical" evidence="8">
    <location>
        <begin position="230"/>
        <end position="250"/>
    </location>
</feature>
<dbReference type="SUPFAM" id="SSF161098">
    <property type="entry name" value="MetI-like"/>
    <property type="match status" value="1"/>
</dbReference>
<dbReference type="GO" id="GO:0005886">
    <property type="term" value="C:plasma membrane"/>
    <property type="evidence" value="ECO:0007669"/>
    <property type="project" value="UniProtKB-SubCell"/>
</dbReference>
<evidence type="ECO:0000256" key="8">
    <source>
        <dbReference type="RuleBase" id="RU363032"/>
    </source>
</evidence>
<comment type="similarity">
    <text evidence="8">Belongs to the binding-protein-dependent transport system permease family.</text>
</comment>
<keyword evidence="3" id="KW-1003">Cell membrane</keyword>
<dbReference type="Pfam" id="PF00528">
    <property type="entry name" value="BPD_transp_1"/>
    <property type="match status" value="1"/>
</dbReference>
<organism evidence="10 11">
    <name type="scientific">Salipiger thiooxidans</name>
    <dbReference type="NCBI Taxonomy" id="282683"/>
    <lineage>
        <taxon>Bacteria</taxon>
        <taxon>Pseudomonadati</taxon>
        <taxon>Pseudomonadota</taxon>
        <taxon>Alphaproteobacteria</taxon>
        <taxon>Rhodobacterales</taxon>
        <taxon>Roseobacteraceae</taxon>
        <taxon>Salipiger</taxon>
    </lineage>
</organism>
<dbReference type="GO" id="GO:0055085">
    <property type="term" value="P:transmembrane transport"/>
    <property type="evidence" value="ECO:0007669"/>
    <property type="project" value="InterPro"/>
</dbReference>
<evidence type="ECO:0000256" key="7">
    <source>
        <dbReference type="ARBA" id="ARBA00023136"/>
    </source>
</evidence>
<keyword evidence="5 8" id="KW-0812">Transmembrane</keyword>
<sequence length="267" mass="28581">MNRNGSVALIFNVLFCTFMLAPIVVVLGVSLTPEGFLEFPPSGISMRWYKAILDNPDFIDAAWISLKLAIAAATLATVLAIPAALAIGRGRFAGREALQALFLSPLMVPTVVLGIAFLRFLSLFGLNGTFIGLMACHAIIITPFILRLVLAAVVGLDQTVDRAAESLGASGWTVFRRITLPSIMPGVVGGWVLAFITSFDELTVSVFIVNPSTTTLPVRMFSHITQTTDPLVASVSSVTVIFSVVLMVIVDRLYGLDRLLIGEGKKA</sequence>
<dbReference type="OrthoDB" id="6496035at2"/>
<dbReference type="InterPro" id="IPR000515">
    <property type="entry name" value="MetI-like"/>
</dbReference>
<evidence type="ECO:0000313" key="11">
    <source>
        <dbReference type="Proteomes" id="UP000198994"/>
    </source>
</evidence>
<dbReference type="InterPro" id="IPR035906">
    <property type="entry name" value="MetI-like_sf"/>
</dbReference>
<dbReference type="RefSeq" id="WP_008883809.1">
    <property type="nucleotide sequence ID" value="NZ_FNAV01000002.1"/>
</dbReference>
<gene>
    <name evidence="10" type="ORF">SAMN04488105_102187</name>
</gene>
<comment type="subcellular location">
    <subcellularLocation>
        <location evidence="1">Cell inner membrane</location>
        <topology evidence="1">Multi-pass membrane protein</topology>
    </subcellularLocation>
    <subcellularLocation>
        <location evidence="8">Cell membrane</location>
        <topology evidence="8">Multi-pass membrane protein</topology>
    </subcellularLocation>
</comment>
<evidence type="ECO:0000313" key="10">
    <source>
        <dbReference type="EMBL" id="SDE26604.1"/>
    </source>
</evidence>
<keyword evidence="11" id="KW-1185">Reference proteome</keyword>
<reference evidence="11" key="1">
    <citation type="submission" date="2016-10" db="EMBL/GenBank/DDBJ databases">
        <authorList>
            <person name="Varghese N."/>
            <person name="Submissions S."/>
        </authorList>
    </citation>
    <scope>NUCLEOTIDE SEQUENCE [LARGE SCALE GENOMIC DNA]</scope>
    <source>
        <strain evidence="11">DSM 10146</strain>
    </source>
</reference>
<dbReference type="PANTHER" id="PTHR43357:SF4">
    <property type="entry name" value="INNER MEMBRANE ABC TRANSPORTER PERMEASE PROTEIN YDCV"/>
    <property type="match status" value="1"/>
</dbReference>
<feature type="domain" description="ABC transmembrane type-1" evidence="9">
    <location>
        <begin position="62"/>
        <end position="250"/>
    </location>
</feature>
<feature type="transmembrane region" description="Helical" evidence="8">
    <location>
        <begin position="100"/>
        <end position="124"/>
    </location>
</feature>
<dbReference type="PANTHER" id="PTHR43357">
    <property type="entry name" value="INNER MEMBRANE ABC TRANSPORTER PERMEASE PROTEIN YDCV"/>
    <property type="match status" value="1"/>
</dbReference>
<feature type="transmembrane region" description="Helical" evidence="8">
    <location>
        <begin position="186"/>
        <end position="210"/>
    </location>
</feature>
<dbReference type="PROSITE" id="PS50928">
    <property type="entry name" value="ABC_TM1"/>
    <property type="match status" value="1"/>
</dbReference>
<feature type="transmembrane region" description="Helical" evidence="8">
    <location>
        <begin position="7"/>
        <end position="31"/>
    </location>
</feature>
<dbReference type="Gene3D" id="1.10.3720.10">
    <property type="entry name" value="MetI-like"/>
    <property type="match status" value="1"/>
</dbReference>
<proteinExistence type="inferred from homology"/>